<dbReference type="AlphaFoldDB" id="A0A0F9MY77"/>
<dbReference type="Pfam" id="PF13385">
    <property type="entry name" value="Laminin_G_3"/>
    <property type="match status" value="1"/>
</dbReference>
<organism evidence="2">
    <name type="scientific">marine sediment metagenome</name>
    <dbReference type="NCBI Taxonomy" id="412755"/>
    <lineage>
        <taxon>unclassified sequences</taxon>
        <taxon>metagenomes</taxon>
        <taxon>ecological metagenomes</taxon>
    </lineage>
</organism>
<dbReference type="InterPro" id="IPR013320">
    <property type="entry name" value="ConA-like_dom_sf"/>
</dbReference>
<name>A0A0F9MY77_9ZZZZ</name>
<sequence length="994" mass="108958">VNDNEETCMPVWNVKNDSMEEFCDTKVIGNHIEQKEVWKKITSLDLKDNEILVIGIFTEVKFEDYIEWVPKMFGLQIEEWASWTAGLNVDLVEYWKFDENTGTTVTGELGNYIINLTNTPSWVTGKSNFAINFSNFGLGNQEYGITTDKVTEIVDTNHSISVWVNLNSVANGTIRNSGTVLGIGGGAGGAAQTQNLVDNIFTVEADNWTTFGSNANLVSDAKSDGDVGTFVNMVFTFDNVNNNTRIYRNGVLEVSGTTNINIIEEYMFFGIGLVQFASQFLDGAVDEVGLWNRTLSQTEIDLLYDNGTGTFFSDLISTTLNAPVEGLTTSNSSVTFNVTPLSLDGSNLVNVSIFLDGILNQTNLTVINNTASIFIIDGISEGSHNWTAQVCSNTPDCVNNSETRNFTIDSIAPSLIVTSPNETFNFQEIDTNLSLNWNVTDVGLDVCSYNWNGTNTTVTCSDNQSNILINTGFNKSLTFFANDTAGNLNFTTVTWDYKIFQNSLTFNPNTTGGNTENFTLNVTKLSSIQISTVNLIYNESASAASFTAGDEPIVTANKIVPNPAADTNLSFFFSFFMSDSSVINTTSNNQTVFSFKVGNCTAQTTLIYNFTLLDEENQTKLENVTIDYAINIFDRTRTVSIANTSLNSTDNPTAICINQNLTDASLYSLDGILKYTSTDGDFLTRYHNILNFSLTNATVPNLINIFDVLSTTGTPFQLTFRDANLALSPNILVNVNKQFVSSNDFKTVEIPITDSNGQTIVNLVRNIGIYNLIFTNSSGIIVATFNKVTAFCQDFTIGECTLDLDTPPQSVDTFNLSESNGVSFVLDYENSTSLATVTFSTLNSTAVEIRIVGTTQNQFGNSSVCNNSLTSTLGTVTCDATAILETDDFLFIDLFSDGQFLESRVININPQNELIGGQFGSNGYFIAFLMLLFVMMLFSNDRQTFLIMLGMSWVVILALGLVKGAIIGATSAGIWLLVSIFMMIWRLKKEEIGA</sequence>
<evidence type="ECO:0000313" key="2">
    <source>
        <dbReference type="EMBL" id="KKM74232.1"/>
    </source>
</evidence>
<proteinExistence type="predicted"/>
<feature type="transmembrane region" description="Helical" evidence="1">
    <location>
        <begin position="945"/>
        <end position="962"/>
    </location>
</feature>
<protein>
    <recommendedName>
        <fullName evidence="3">LamG-like jellyroll fold domain-containing protein</fullName>
    </recommendedName>
</protein>
<dbReference type="Gene3D" id="2.60.120.200">
    <property type="match status" value="1"/>
</dbReference>
<accession>A0A0F9MY77</accession>
<dbReference type="EMBL" id="LAZR01009174">
    <property type="protein sequence ID" value="KKM74232.1"/>
    <property type="molecule type" value="Genomic_DNA"/>
</dbReference>
<evidence type="ECO:0008006" key="3">
    <source>
        <dbReference type="Google" id="ProtNLM"/>
    </source>
</evidence>
<dbReference type="SUPFAM" id="SSF49899">
    <property type="entry name" value="Concanavalin A-like lectins/glucanases"/>
    <property type="match status" value="1"/>
</dbReference>
<evidence type="ECO:0000256" key="1">
    <source>
        <dbReference type="SAM" id="Phobius"/>
    </source>
</evidence>
<reference evidence="2" key="1">
    <citation type="journal article" date="2015" name="Nature">
        <title>Complex archaea that bridge the gap between prokaryotes and eukaryotes.</title>
        <authorList>
            <person name="Spang A."/>
            <person name="Saw J.H."/>
            <person name="Jorgensen S.L."/>
            <person name="Zaremba-Niedzwiedzka K."/>
            <person name="Martijn J."/>
            <person name="Lind A.E."/>
            <person name="van Eijk R."/>
            <person name="Schleper C."/>
            <person name="Guy L."/>
            <person name="Ettema T.J."/>
        </authorList>
    </citation>
    <scope>NUCLEOTIDE SEQUENCE</scope>
</reference>
<keyword evidence="1" id="KW-0812">Transmembrane</keyword>
<keyword evidence="1" id="KW-1133">Transmembrane helix</keyword>
<feature type="transmembrane region" description="Helical" evidence="1">
    <location>
        <begin position="919"/>
        <end position="938"/>
    </location>
</feature>
<feature type="transmembrane region" description="Helical" evidence="1">
    <location>
        <begin position="968"/>
        <end position="987"/>
    </location>
</feature>
<comment type="caution">
    <text evidence="2">The sequence shown here is derived from an EMBL/GenBank/DDBJ whole genome shotgun (WGS) entry which is preliminary data.</text>
</comment>
<feature type="non-terminal residue" evidence="2">
    <location>
        <position position="1"/>
    </location>
</feature>
<gene>
    <name evidence="2" type="ORF">LCGC14_1402370</name>
</gene>
<keyword evidence="1" id="KW-0472">Membrane</keyword>